<evidence type="ECO:0000313" key="2">
    <source>
        <dbReference type="EMBL" id="TYG45497.1"/>
    </source>
</evidence>
<feature type="transmembrane region" description="Helical" evidence="1">
    <location>
        <begin position="44"/>
        <end position="64"/>
    </location>
</feature>
<keyword evidence="1" id="KW-1133">Transmembrane helix</keyword>
<reference evidence="2 3" key="1">
    <citation type="submission" date="2019-06" db="EMBL/GenBank/DDBJ databases">
        <title>WGS assembly of Gossypium darwinii.</title>
        <authorList>
            <person name="Chen Z.J."/>
            <person name="Sreedasyam A."/>
            <person name="Ando A."/>
            <person name="Song Q."/>
            <person name="De L."/>
            <person name="Hulse-Kemp A."/>
            <person name="Ding M."/>
            <person name="Ye W."/>
            <person name="Kirkbride R."/>
            <person name="Jenkins J."/>
            <person name="Plott C."/>
            <person name="Lovell J."/>
            <person name="Lin Y.-M."/>
            <person name="Vaughn R."/>
            <person name="Liu B."/>
            <person name="Li W."/>
            <person name="Simpson S."/>
            <person name="Scheffler B."/>
            <person name="Saski C."/>
            <person name="Grover C."/>
            <person name="Hu G."/>
            <person name="Conover J."/>
            <person name="Carlson J."/>
            <person name="Shu S."/>
            <person name="Boston L."/>
            <person name="Williams M."/>
            <person name="Peterson D."/>
            <person name="Mcgee K."/>
            <person name="Jones D."/>
            <person name="Wendel J."/>
            <person name="Stelly D."/>
            <person name="Grimwood J."/>
            <person name="Schmutz J."/>
        </authorList>
    </citation>
    <scope>NUCLEOTIDE SEQUENCE [LARGE SCALE GENOMIC DNA]</scope>
    <source>
        <strain evidence="2">1808015.09</strain>
    </source>
</reference>
<keyword evidence="1" id="KW-0812">Transmembrane</keyword>
<evidence type="ECO:0000256" key="1">
    <source>
        <dbReference type="SAM" id="Phobius"/>
    </source>
</evidence>
<proteinExistence type="predicted"/>
<dbReference type="AlphaFoldDB" id="A0A5D2AKZ8"/>
<organism evidence="2 3">
    <name type="scientific">Gossypium darwinii</name>
    <name type="common">Darwin's cotton</name>
    <name type="synonym">Gossypium barbadense var. darwinii</name>
    <dbReference type="NCBI Taxonomy" id="34276"/>
    <lineage>
        <taxon>Eukaryota</taxon>
        <taxon>Viridiplantae</taxon>
        <taxon>Streptophyta</taxon>
        <taxon>Embryophyta</taxon>
        <taxon>Tracheophyta</taxon>
        <taxon>Spermatophyta</taxon>
        <taxon>Magnoliopsida</taxon>
        <taxon>eudicotyledons</taxon>
        <taxon>Gunneridae</taxon>
        <taxon>Pentapetalae</taxon>
        <taxon>rosids</taxon>
        <taxon>malvids</taxon>
        <taxon>Malvales</taxon>
        <taxon>Malvaceae</taxon>
        <taxon>Malvoideae</taxon>
        <taxon>Gossypium</taxon>
    </lineage>
</organism>
<sequence length="80" mass="9217">MDKIFPLSAPLVIPSIFPHCFFEFFLLFLPFCAAQLIINFPCLIFYFAAIFLLQLSHHCSPFLLHFCRPSKPPSLSLPPF</sequence>
<gene>
    <name evidence="2" type="ORF">ES288_D11G178800v1</name>
</gene>
<accession>A0A5D2AKZ8</accession>
<name>A0A5D2AKZ8_GOSDA</name>
<protein>
    <submittedName>
        <fullName evidence="2">Uncharacterized protein</fullName>
    </submittedName>
</protein>
<evidence type="ECO:0000313" key="3">
    <source>
        <dbReference type="Proteomes" id="UP000323506"/>
    </source>
</evidence>
<dbReference type="Proteomes" id="UP000323506">
    <property type="component" value="Chromosome D11"/>
</dbReference>
<keyword evidence="1" id="KW-0472">Membrane</keyword>
<keyword evidence="3" id="KW-1185">Reference proteome</keyword>
<dbReference type="EMBL" id="CM017711">
    <property type="protein sequence ID" value="TYG45497.1"/>
    <property type="molecule type" value="Genomic_DNA"/>
</dbReference>